<dbReference type="EMBL" id="CABPRJ010001493">
    <property type="protein sequence ID" value="VVC38692.1"/>
    <property type="molecule type" value="Genomic_DNA"/>
</dbReference>
<name>A0A5E4N505_9HEMI</name>
<dbReference type="SUPFAM" id="SSF56219">
    <property type="entry name" value="DNase I-like"/>
    <property type="match status" value="1"/>
</dbReference>
<accession>A0A5E4N505</accession>
<evidence type="ECO:0000313" key="3">
    <source>
        <dbReference type="Proteomes" id="UP000325440"/>
    </source>
</evidence>
<keyword evidence="2" id="KW-0540">Nuclease</keyword>
<dbReference type="OrthoDB" id="6630711at2759"/>
<dbReference type="Gene3D" id="3.60.10.10">
    <property type="entry name" value="Endonuclease/exonuclease/phosphatase"/>
    <property type="match status" value="1"/>
</dbReference>
<dbReference type="CDD" id="cd01650">
    <property type="entry name" value="RT_nLTR_like"/>
    <property type="match status" value="1"/>
</dbReference>
<keyword evidence="2" id="KW-0378">Hydrolase</keyword>
<reference evidence="2 3" key="1">
    <citation type="submission" date="2019-08" db="EMBL/GenBank/DDBJ databases">
        <authorList>
            <person name="Alioto T."/>
            <person name="Alioto T."/>
            <person name="Gomez Garrido J."/>
        </authorList>
    </citation>
    <scope>NUCLEOTIDE SEQUENCE [LARGE SCALE GENOMIC DNA]</scope>
</reference>
<dbReference type="Proteomes" id="UP000325440">
    <property type="component" value="Unassembled WGS sequence"/>
</dbReference>
<evidence type="ECO:0000313" key="2">
    <source>
        <dbReference type="EMBL" id="VVC38692.1"/>
    </source>
</evidence>
<dbReference type="SUPFAM" id="SSF56672">
    <property type="entry name" value="DNA/RNA polymerases"/>
    <property type="match status" value="1"/>
</dbReference>
<dbReference type="PROSITE" id="PS50878">
    <property type="entry name" value="RT_POL"/>
    <property type="match status" value="1"/>
</dbReference>
<keyword evidence="3" id="KW-1185">Reference proteome</keyword>
<organism evidence="2 3">
    <name type="scientific">Cinara cedri</name>
    <dbReference type="NCBI Taxonomy" id="506608"/>
    <lineage>
        <taxon>Eukaryota</taxon>
        <taxon>Metazoa</taxon>
        <taxon>Ecdysozoa</taxon>
        <taxon>Arthropoda</taxon>
        <taxon>Hexapoda</taxon>
        <taxon>Insecta</taxon>
        <taxon>Pterygota</taxon>
        <taxon>Neoptera</taxon>
        <taxon>Paraneoptera</taxon>
        <taxon>Hemiptera</taxon>
        <taxon>Sternorrhyncha</taxon>
        <taxon>Aphidomorpha</taxon>
        <taxon>Aphidoidea</taxon>
        <taxon>Aphididae</taxon>
        <taxon>Lachninae</taxon>
        <taxon>Cinara</taxon>
    </lineage>
</organism>
<dbReference type="Pfam" id="PF00078">
    <property type="entry name" value="RVT_1"/>
    <property type="match status" value="1"/>
</dbReference>
<feature type="domain" description="Reverse transcriptase" evidence="1">
    <location>
        <begin position="221"/>
        <end position="502"/>
    </location>
</feature>
<dbReference type="GO" id="GO:0004519">
    <property type="term" value="F:endonuclease activity"/>
    <property type="evidence" value="ECO:0007669"/>
    <property type="project" value="UniProtKB-KW"/>
</dbReference>
<keyword evidence="2" id="KW-0255">Endonuclease</keyword>
<sequence length="559" mass="64138">MHLYVHKIVSTIAEVAGMVRSIRSVTLLFGNKSLKLLTIESTSTINDIMYGNDLIEEFVPGKRLNKVPQVVIMRNLCSMIGTRIVRTLLQTGKLDNFKIEMERLKIDILGISEMRWNGQGNFISGDYSVIYSGGDNGRNGVSVILNKKWAQYMRSHISYDDRLILIKLKSVLNDITIIQSFMPITQANDEEVEEIYKKIEELINLTNSKENCIIEGLECDRGIQNSIFPENFKIAIIKPLFKGGDRKNISNYRPISMLFNFSKIFEKIIKTRLISYLEKNNLLSKNQYGFRPGISTENALYNATQFLYDSLDNGLKTIAVFIDLAKAFDTIHHNILLRLLPNFGITNKSLRWFKSYLSNRQQMVKLNDVISNGTFIEYGVPQGSVLGPILFILYINAVCDLNIDGKIVTYADDTCLLFSDISWEGVNLKATRGLNITYKCINELGLTMNSDKTTYMKLLINRITNDEIPLLIHNCKNQLTCNIQNCKRIFQISKIRYLGIIINNNLRWNFHIQNLVGKLRYSLHRYQSICQYGLLVWGGVKENFLKILQSNQNNVLRIK</sequence>
<dbReference type="InterPro" id="IPR000477">
    <property type="entry name" value="RT_dom"/>
</dbReference>
<keyword evidence="2" id="KW-0695">RNA-directed DNA polymerase</keyword>
<dbReference type="InterPro" id="IPR036691">
    <property type="entry name" value="Endo/exonu/phosph_ase_sf"/>
</dbReference>
<protein>
    <submittedName>
        <fullName evidence="2">Endonuclease/exonuclease/phosphatase,Reverse transcriptase domain</fullName>
    </submittedName>
</protein>
<gene>
    <name evidence="2" type="ORF">CINCED_3A015745</name>
</gene>
<dbReference type="AlphaFoldDB" id="A0A5E4N505"/>
<keyword evidence="2" id="KW-0269">Exonuclease</keyword>
<dbReference type="PANTHER" id="PTHR33332">
    <property type="entry name" value="REVERSE TRANSCRIPTASE DOMAIN-CONTAINING PROTEIN"/>
    <property type="match status" value="1"/>
</dbReference>
<dbReference type="InterPro" id="IPR043502">
    <property type="entry name" value="DNA/RNA_pol_sf"/>
</dbReference>
<keyword evidence="2" id="KW-0808">Transferase</keyword>
<dbReference type="GO" id="GO:0003964">
    <property type="term" value="F:RNA-directed DNA polymerase activity"/>
    <property type="evidence" value="ECO:0007669"/>
    <property type="project" value="UniProtKB-KW"/>
</dbReference>
<dbReference type="GO" id="GO:0004527">
    <property type="term" value="F:exonuclease activity"/>
    <property type="evidence" value="ECO:0007669"/>
    <property type="project" value="UniProtKB-KW"/>
</dbReference>
<evidence type="ECO:0000259" key="1">
    <source>
        <dbReference type="PROSITE" id="PS50878"/>
    </source>
</evidence>
<proteinExistence type="predicted"/>
<keyword evidence="2" id="KW-0548">Nucleotidyltransferase</keyword>